<dbReference type="EMBL" id="LUEZ02000005">
    <property type="protein sequence ID" value="RDB30397.1"/>
    <property type="molecule type" value="Genomic_DNA"/>
</dbReference>
<feature type="region of interest" description="Disordered" evidence="5">
    <location>
        <begin position="112"/>
        <end position="133"/>
    </location>
</feature>
<dbReference type="Pfam" id="PF00097">
    <property type="entry name" value="zf-C3HC4"/>
    <property type="match status" value="1"/>
</dbReference>
<evidence type="ECO:0000259" key="6">
    <source>
        <dbReference type="PROSITE" id="PS50089"/>
    </source>
</evidence>
<keyword evidence="3" id="KW-0862">Zinc</keyword>
<dbReference type="PROSITE" id="PS00518">
    <property type="entry name" value="ZF_RING_1"/>
    <property type="match status" value="1"/>
</dbReference>
<reference evidence="7" key="1">
    <citation type="submission" date="2018-04" db="EMBL/GenBank/DDBJ databases">
        <title>Whole genome sequencing of Hypsizygus marmoreus.</title>
        <authorList>
            <person name="Choi I.-G."/>
            <person name="Min B."/>
            <person name="Kim J.-G."/>
            <person name="Kim S."/>
            <person name="Oh Y.-L."/>
            <person name="Kong W.-S."/>
            <person name="Park H."/>
            <person name="Jeong J."/>
            <person name="Song E.-S."/>
        </authorList>
    </citation>
    <scope>NUCLEOTIDE SEQUENCE [LARGE SCALE GENOMIC DNA]</scope>
    <source>
        <strain evidence="7">51987-8</strain>
    </source>
</reference>
<feature type="domain" description="RING-type" evidence="6">
    <location>
        <begin position="181"/>
        <end position="219"/>
    </location>
</feature>
<evidence type="ECO:0000256" key="3">
    <source>
        <dbReference type="ARBA" id="ARBA00022833"/>
    </source>
</evidence>
<dbReference type="Proteomes" id="UP000076154">
    <property type="component" value="Unassembled WGS sequence"/>
</dbReference>
<dbReference type="OrthoDB" id="6270329at2759"/>
<protein>
    <recommendedName>
        <fullName evidence="6">RING-type domain-containing protein</fullName>
    </recommendedName>
</protein>
<dbReference type="InParanoid" id="A0A369KC03"/>
<dbReference type="GO" id="GO:0006511">
    <property type="term" value="P:ubiquitin-dependent protein catabolic process"/>
    <property type="evidence" value="ECO:0007669"/>
    <property type="project" value="TreeGrafter"/>
</dbReference>
<dbReference type="InterPro" id="IPR013083">
    <property type="entry name" value="Znf_RING/FYVE/PHD"/>
</dbReference>
<evidence type="ECO:0000256" key="5">
    <source>
        <dbReference type="SAM" id="MobiDB-lite"/>
    </source>
</evidence>
<evidence type="ECO:0000313" key="7">
    <source>
        <dbReference type="EMBL" id="RDB30397.1"/>
    </source>
</evidence>
<dbReference type="GO" id="GO:0061630">
    <property type="term" value="F:ubiquitin protein ligase activity"/>
    <property type="evidence" value="ECO:0007669"/>
    <property type="project" value="InterPro"/>
</dbReference>
<gene>
    <name evidence="7" type="ORF">Hypma_007223</name>
</gene>
<dbReference type="GO" id="GO:0008270">
    <property type="term" value="F:zinc ion binding"/>
    <property type="evidence" value="ECO:0007669"/>
    <property type="project" value="UniProtKB-KW"/>
</dbReference>
<dbReference type="Gene3D" id="3.30.160.60">
    <property type="entry name" value="Classic Zinc Finger"/>
    <property type="match status" value="1"/>
</dbReference>
<evidence type="ECO:0000256" key="1">
    <source>
        <dbReference type="ARBA" id="ARBA00022723"/>
    </source>
</evidence>
<dbReference type="PROSITE" id="PS50089">
    <property type="entry name" value="ZF_RING_2"/>
    <property type="match status" value="1"/>
</dbReference>
<dbReference type="Gene3D" id="3.30.40.10">
    <property type="entry name" value="Zinc/RING finger domain, C3HC4 (zinc finger)"/>
    <property type="match status" value="1"/>
</dbReference>
<evidence type="ECO:0000256" key="4">
    <source>
        <dbReference type="PROSITE-ProRule" id="PRU00175"/>
    </source>
</evidence>
<dbReference type="AlphaFoldDB" id="A0A369KC03"/>
<keyword evidence="2 4" id="KW-0863">Zinc-finger</keyword>
<keyword evidence="8" id="KW-1185">Reference proteome</keyword>
<proteinExistence type="predicted"/>
<dbReference type="InterPro" id="IPR018957">
    <property type="entry name" value="Znf_C3HC4_RING-type"/>
</dbReference>
<dbReference type="SUPFAM" id="SSF57850">
    <property type="entry name" value="RING/U-box"/>
    <property type="match status" value="1"/>
</dbReference>
<dbReference type="SMART" id="SM00184">
    <property type="entry name" value="RING"/>
    <property type="match status" value="1"/>
</dbReference>
<evidence type="ECO:0000256" key="2">
    <source>
        <dbReference type="ARBA" id="ARBA00022771"/>
    </source>
</evidence>
<dbReference type="GO" id="GO:0140082">
    <property type="term" value="F:SUMO-ubiquitin ligase activity"/>
    <property type="evidence" value="ECO:0007669"/>
    <property type="project" value="TreeGrafter"/>
</dbReference>
<dbReference type="InterPro" id="IPR017907">
    <property type="entry name" value="Znf_RING_CS"/>
</dbReference>
<dbReference type="PANTHER" id="PTHR47094">
    <property type="entry name" value="ELFLESS, ISOFORM B"/>
    <property type="match status" value="1"/>
</dbReference>
<dbReference type="SMART" id="SM00355">
    <property type="entry name" value="ZnF_C2H2"/>
    <property type="match status" value="3"/>
</dbReference>
<dbReference type="InterPro" id="IPR049627">
    <property type="entry name" value="SLX8"/>
</dbReference>
<accession>A0A369KC03</accession>
<name>A0A369KC03_HYPMA</name>
<dbReference type="PANTHER" id="PTHR47094:SF1">
    <property type="entry name" value="RING-TYPE E3 UBIQUITIN TRANSFERASE"/>
    <property type="match status" value="1"/>
</dbReference>
<feature type="compositionally biased region" description="Acidic residues" evidence="5">
    <location>
        <begin position="119"/>
        <end position="130"/>
    </location>
</feature>
<keyword evidence="1" id="KW-0479">Metal-binding</keyword>
<sequence length="234" mass="26723">MADVLYSNESYCAICDLYFLSINDRAEHIRNSSRHPRCDTCDRRFLNKNTLRNHFTYSRYHHYCASCRISFETAAGLRMHIEYASVHRDDSDDEDAAPVGFVEGQEDIVGRIKFPDEDGAKDDDDDDQDNSWEHYDECDFEDEEDLGDRVLNDTPYVSPIGQNEVGEDEAETLIPTHKFACPVCKLPPVTTCSTPCGHLFCFACIRQAYQQHGACPICEGRGSIQQLRKLYISL</sequence>
<evidence type="ECO:0000313" key="8">
    <source>
        <dbReference type="Proteomes" id="UP000076154"/>
    </source>
</evidence>
<organism evidence="7 8">
    <name type="scientific">Hypsizygus marmoreus</name>
    <name type="common">White beech mushroom</name>
    <name type="synonym">Agaricus marmoreus</name>
    <dbReference type="NCBI Taxonomy" id="39966"/>
    <lineage>
        <taxon>Eukaryota</taxon>
        <taxon>Fungi</taxon>
        <taxon>Dikarya</taxon>
        <taxon>Basidiomycota</taxon>
        <taxon>Agaricomycotina</taxon>
        <taxon>Agaricomycetes</taxon>
        <taxon>Agaricomycetidae</taxon>
        <taxon>Agaricales</taxon>
        <taxon>Tricholomatineae</taxon>
        <taxon>Lyophyllaceae</taxon>
        <taxon>Hypsizygus</taxon>
    </lineage>
</organism>
<dbReference type="GO" id="GO:0033768">
    <property type="term" value="C:SUMO-targeted ubiquitin ligase complex"/>
    <property type="evidence" value="ECO:0007669"/>
    <property type="project" value="TreeGrafter"/>
</dbReference>
<dbReference type="GO" id="GO:0032183">
    <property type="term" value="F:SUMO binding"/>
    <property type="evidence" value="ECO:0007669"/>
    <property type="project" value="TreeGrafter"/>
</dbReference>
<dbReference type="InterPro" id="IPR013087">
    <property type="entry name" value="Znf_C2H2_type"/>
</dbReference>
<dbReference type="InterPro" id="IPR001841">
    <property type="entry name" value="Znf_RING"/>
</dbReference>
<comment type="caution">
    <text evidence="7">The sequence shown here is derived from an EMBL/GenBank/DDBJ whole genome shotgun (WGS) entry which is preliminary data.</text>
</comment>